<dbReference type="InterPro" id="IPR051532">
    <property type="entry name" value="Ester_Hydrolysis_Enzymes"/>
</dbReference>
<keyword evidence="1" id="KW-0732">Signal</keyword>
<feature type="signal peptide" evidence="1">
    <location>
        <begin position="1"/>
        <end position="18"/>
    </location>
</feature>
<dbReference type="eggNOG" id="COG2755">
    <property type="taxonomic scope" value="Bacteria"/>
</dbReference>
<name>A0A0B7HCX0_9FLAO</name>
<dbReference type="InterPro" id="IPR013830">
    <property type="entry name" value="SGNH_hydro"/>
</dbReference>
<dbReference type="GO" id="GO:0003847">
    <property type="term" value="F:1-alkyl-2-acetylglycerophosphocholine esterase activity"/>
    <property type="evidence" value="ECO:0007669"/>
    <property type="project" value="UniProtKB-EC"/>
</dbReference>
<organism evidence="3 4">
    <name type="scientific">Capnocytophaga cynodegmi</name>
    <dbReference type="NCBI Taxonomy" id="28189"/>
    <lineage>
        <taxon>Bacteria</taxon>
        <taxon>Pseudomonadati</taxon>
        <taxon>Bacteroidota</taxon>
        <taxon>Flavobacteriia</taxon>
        <taxon>Flavobacteriales</taxon>
        <taxon>Flavobacteriaceae</taxon>
        <taxon>Capnocytophaga</taxon>
    </lineage>
</organism>
<dbReference type="InterPro" id="IPR036514">
    <property type="entry name" value="SGNH_hydro_sf"/>
</dbReference>
<dbReference type="EMBL" id="CDOD01000021">
    <property type="protein sequence ID" value="CEN35717.1"/>
    <property type="molecule type" value="Genomic_DNA"/>
</dbReference>
<evidence type="ECO:0000313" key="3">
    <source>
        <dbReference type="EMBL" id="CEN35717.1"/>
    </source>
</evidence>
<gene>
    <name evidence="3" type="ORF">CCYN2B_280033</name>
</gene>
<evidence type="ECO:0000256" key="1">
    <source>
        <dbReference type="SAM" id="SignalP"/>
    </source>
</evidence>
<keyword evidence="4" id="KW-1185">Reference proteome</keyword>
<evidence type="ECO:0000313" key="4">
    <source>
        <dbReference type="Proteomes" id="UP000038055"/>
    </source>
</evidence>
<evidence type="ECO:0000259" key="2">
    <source>
        <dbReference type="Pfam" id="PF13472"/>
    </source>
</evidence>
<dbReference type="SUPFAM" id="SSF52266">
    <property type="entry name" value="SGNH hydrolase"/>
    <property type="match status" value="1"/>
</dbReference>
<dbReference type="PANTHER" id="PTHR30383">
    <property type="entry name" value="THIOESTERASE 1/PROTEASE 1/LYSOPHOSPHOLIPASE L1"/>
    <property type="match status" value="1"/>
</dbReference>
<keyword evidence="3" id="KW-0378">Hydrolase</keyword>
<dbReference type="Gene3D" id="3.40.50.1110">
    <property type="entry name" value="SGNH hydrolase"/>
    <property type="match status" value="1"/>
</dbReference>
<proteinExistence type="predicted"/>
<dbReference type="PANTHER" id="PTHR30383:SF5">
    <property type="entry name" value="SGNH HYDROLASE-TYPE ESTERASE DOMAIN-CONTAINING PROTEIN"/>
    <property type="match status" value="1"/>
</dbReference>
<dbReference type="AlphaFoldDB" id="A0A0B7HCX0"/>
<accession>A0A0B7HCX0</accession>
<dbReference type="STRING" id="28189.CCYN74_50004"/>
<feature type="chain" id="PRO_5002132195" evidence="1">
    <location>
        <begin position="19"/>
        <end position="216"/>
    </location>
</feature>
<feature type="domain" description="SGNH hydrolase-type esterase" evidence="2">
    <location>
        <begin position="46"/>
        <end position="205"/>
    </location>
</feature>
<protein>
    <submittedName>
        <fullName evidence="3">PAF-AH subunit beta</fullName>
        <ecNumber evidence="3">3.1.1.47</ecNumber>
    </submittedName>
</protein>
<dbReference type="GO" id="GO:0004622">
    <property type="term" value="F:phosphatidylcholine lysophospholipase activity"/>
    <property type="evidence" value="ECO:0007669"/>
    <property type="project" value="TreeGrafter"/>
</dbReference>
<dbReference type="RefSeq" id="WP_041992079.1">
    <property type="nucleotide sequence ID" value="NZ_CDOD01000021.1"/>
</dbReference>
<sequence length="216" mass="25065">MRKITILLAVMLSFTAFSQEQKHSHFYYQRADFFDKFPITSKDIVFLGNSITNGCEWAELFGKKNIKNRGISGDISQGVYERLDNIVNGKPKKIFLLIGVNDIARKIPTATTSQNIEKIVMKIQQVSPKTKIYLQSVLPVNADFKMFENHQQPEKIHELNAEIQRICQKYKVTYVDLYSHFILPNTDKLNPEYTNDGLHLMAEGYLLWKKIIMPYL</sequence>
<reference evidence="4" key="1">
    <citation type="submission" date="2015-01" db="EMBL/GenBank/DDBJ databases">
        <authorList>
            <person name="MANFREDI Pablo"/>
        </authorList>
    </citation>
    <scope>NUCLEOTIDE SEQUENCE [LARGE SCALE GENOMIC DNA]</scope>
    <source>
        <strain evidence="4">Ccyn2B</strain>
    </source>
</reference>
<dbReference type="Proteomes" id="UP000038055">
    <property type="component" value="Unassembled WGS sequence"/>
</dbReference>
<dbReference type="EC" id="3.1.1.47" evidence="3"/>
<dbReference type="Pfam" id="PF13472">
    <property type="entry name" value="Lipase_GDSL_2"/>
    <property type="match status" value="1"/>
</dbReference>